<dbReference type="GO" id="GO:0031514">
    <property type="term" value="C:motile cilium"/>
    <property type="evidence" value="ECO:0007669"/>
    <property type="project" value="UniProtKB-SubCell"/>
</dbReference>
<evidence type="ECO:0000256" key="4">
    <source>
        <dbReference type="ARBA" id="ARBA00023069"/>
    </source>
</evidence>
<comment type="subcellular location">
    <subcellularLocation>
        <location evidence="1">Cell projection</location>
        <location evidence="1">Cilium</location>
        <location evidence="1">Flagellum</location>
    </subcellularLocation>
</comment>
<gene>
    <name evidence="11" type="ORF">LDAN0321_LOCUS1451</name>
</gene>
<protein>
    <recommendedName>
        <fullName evidence="7">Cilia- and flagella-associated protein 45</fullName>
    </recommendedName>
</protein>
<proteinExistence type="inferred from homology"/>
<dbReference type="PANTHER" id="PTHR15504:SF0">
    <property type="entry name" value="CILIA- AND FLAGELLA-ASSOCIATED PROTEIN 45"/>
    <property type="match status" value="1"/>
</dbReference>
<feature type="region of interest" description="Disordered" evidence="9">
    <location>
        <begin position="84"/>
        <end position="108"/>
    </location>
</feature>
<dbReference type="AlphaFoldDB" id="A0A7S2NTX6"/>
<dbReference type="PANTHER" id="PTHR15504">
    <property type="entry name" value="NASOPHARYNGEAL EPITHELIUM SPECIFIC PROTEIN 1"/>
    <property type="match status" value="1"/>
</dbReference>
<evidence type="ECO:0000256" key="8">
    <source>
        <dbReference type="SAM" id="Coils"/>
    </source>
</evidence>
<dbReference type="InterPro" id="IPR033253">
    <property type="entry name" value="CFAP45"/>
</dbReference>
<comment type="similarity">
    <text evidence="6">Belongs to the CFAP45 family.</text>
</comment>
<accession>A0A7S2NTX6</accession>
<dbReference type="InterPro" id="IPR043597">
    <property type="entry name" value="TPH_dom"/>
</dbReference>
<feature type="coiled-coil region" evidence="8">
    <location>
        <begin position="305"/>
        <end position="341"/>
    </location>
</feature>
<feature type="coiled-coil region" evidence="8">
    <location>
        <begin position="372"/>
        <end position="428"/>
    </location>
</feature>
<feature type="compositionally biased region" description="Polar residues" evidence="9">
    <location>
        <begin position="85"/>
        <end position="98"/>
    </location>
</feature>
<evidence type="ECO:0000259" key="10">
    <source>
        <dbReference type="Pfam" id="PF13868"/>
    </source>
</evidence>
<keyword evidence="4" id="KW-0969">Cilium</keyword>
<evidence type="ECO:0000256" key="9">
    <source>
        <dbReference type="SAM" id="MobiDB-lite"/>
    </source>
</evidence>
<reference evidence="11" key="1">
    <citation type="submission" date="2021-01" db="EMBL/GenBank/DDBJ databases">
        <authorList>
            <person name="Corre E."/>
            <person name="Pelletier E."/>
            <person name="Niang G."/>
            <person name="Scheremetjew M."/>
            <person name="Finn R."/>
            <person name="Kale V."/>
            <person name="Holt S."/>
            <person name="Cochrane G."/>
            <person name="Meng A."/>
            <person name="Brown T."/>
            <person name="Cohen L."/>
        </authorList>
    </citation>
    <scope>NUCLEOTIDE SEQUENCE</scope>
    <source>
        <strain evidence="11">B650</strain>
    </source>
</reference>
<keyword evidence="3 8" id="KW-0175">Coiled coil</keyword>
<organism evidence="11">
    <name type="scientific">Leptocylindrus danicus</name>
    <dbReference type="NCBI Taxonomy" id="163516"/>
    <lineage>
        <taxon>Eukaryota</taxon>
        <taxon>Sar</taxon>
        <taxon>Stramenopiles</taxon>
        <taxon>Ochrophyta</taxon>
        <taxon>Bacillariophyta</taxon>
        <taxon>Coscinodiscophyceae</taxon>
        <taxon>Chaetocerotophycidae</taxon>
        <taxon>Leptocylindrales</taxon>
        <taxon>Leptocylindraceae</taxon>
        <taxon>Leptocylindrus</taxon>
    </lineage>
</organism>
<evidence type="ECO:0000256" key="7">
    <source>
        <dbReference type="ARBA" id="ARBA00034142"/>
    </source>
</evidence>
<evidence type="ECO:0000256" key="6">
    <source>
        <dbReference type="ARBA" id="ARBA00034116"/>
    </source>
</evidence>
<sequence length="514" mass="61687">MSETSSLRSNCSRSRYRTLSRKCSVDESLFGRRRGCRNNKRSAANRKEPTNVCGNHEESSGSVVCLKSTDLARMMNRIHSDNNRGFEQSTHSLQNNEEVSVKAKRARERKERMRLIDEQRNKKAMSMTQSDKISACKADLIRSHAEAKMDENEDIVKLLSTYSQRAVAFHIRDQQLKDKAERLEKERDYEKRMDLAMEIDRLKDIEFRKNQELDKLKKRIEDRKVIEMQMEERSQMKLLREEERQQENQRMIEAQERYEQQCIEDELKQREQAAKSRQAVILANEAALESRKQLKLREIEETEQILAYQAMMDEKLRKREEEEAEIARQKMELQKKMLESQGKTLDNKHELDELRMRRAFEEAERRCRQKELMEARKRKEELRMLNEARQQQETEQREMKEKDKLVRQQEYEAALSAAAEMAHREEQEALQRERTNSQFRQDIRTQIEERDMLRKNDMVKRQQEGQNIKDEIATERIKLENIRNQMVQDLKKIGVKQKYFSEMLALDIEKFHMR</sequence>
<evidence type="ECO:0000256" key="3">
    <source>
        <dbReference type="ARBA" id="ARBA00023054"/>
    </source>
</evidence>
<feature type="domain" description="Trichohyalin-plectin-homology" evidence="10">
    <location>
        <begin position="149"/>
        <end position="495"/>
    </location>
</feature>
<evidence type="ECO:0000256" key="1">
    <source>
        <dbReference type="ARBA" id="ARBA00004230"/>
    </source>
</evidence>
<evidence type="ECO:0000313" key="11">
    <source>
        <dbReference type="EMBL" id="CAD9558120.1"/>
    </source>
</evidence>
<dbReference type="Pfam" id="PF13868">
    <property type="entry name" value="TPH"/>
    <property type="match status" value="1"/>
</dbReference>
<feature type="coiled-coil region" evidence="8">
    <location>
        <begin position="173"/>
        <end position="261"/>
    </location>
</feature>
<name>A0A7S2NTX6_9STRA</name>
<keyword evidence="2" id="KW-0282">Flagellum</keyword>
<dbReference type="EMBL" id="HBGY01002146">
    <property type="protein sequence ID" value="CAD9558120.1"/>
    <property type="molecule type" value="Transcribed_RNA"/>
</dbReference>
<evidence type="ECO:0000256" key="5">
    <source>
        <dbReference type="ARBA" id="ARBA00023273"/>
    </source>
</evidence>
<keyword evidence="5" id="KW-0966">Cell projection</keyword>
<evidence type="ECO:0000256" key="2">
    <source>
        <dbReference type="ARBA" id="ARBA00022846"/>
    </source>
</evidence>